<name>A0A8H7DUM0_PLEOS</name>
<feature type="transmembrane region" description="Helical" evidence="1">
    <location>
        <begin position="170"/>
        <end position="193"/>
    </location>
</feature>
<evidence type="ECO:0000256" key="1">
    <source>
        <dbReference type="SAM" id="Phobius"/>
    </source>
</evidence>
<gene>
    <name evidence="3" type="ORF">PC9H_005714</name>
</gene>
<organism evidence="3 4">
    <name type="scientific">Pleurotus ostreatus</name>
    <name type="common">Oyster mushroom</name>
    <name type="synonym">White-rot fungus</name>
    <dbReference type="NCBI Taxonomy" id="5322"/>
    <lineage>
        <taxon>Eukaryota</taxon>
        <taxon>Fungi</taxon>
        <taxon>Dikarya</taxon>
        <taxon>Basidiomycota</taxon>
        <taxon>Agaricomycotina</taxon>
        <taxon>Agaricomycetes</taxon>
        <taxon>Agaricomycetidae</taxon>
        <taxon>Agaricales</taxon>
        <taxon>Pleurotineae</taxon>
        <taxon>Pleurotaceae</taxon>
        <taxon>Pleurotus</taxon>
    </lineage>
</organism>
<dbReference type="VEuPathDB" id="FungiDB:PC9H_005714"/>
<feature type="domain" description="DUF6534" evidence="2">
    <location>
        <begin position="178"/>
        <end position="265"/>
    </location>
</feature>
<dbReference type="RefSeq" id="XP_036633776.1">
    <property type="nucleotide sequence ID" value="XM_036775274.1"/>
</dbReference>
<feature type="transmembrane region" description="Helical" evidence="1">
    <location>
        <begin position="127"/>
        <end position="150"/>
    </location>
</feature>
<keyword evidence="1" id="KW-0812">Transmembrane</keyword>
<keyword evidence="1" id="KW-1133">Transmembrane helix</keyword>
<dbReference type="OrthoDB" id="2743740at2759"/>
<dbReference type="GeneID" id="59375532"/>
<dbReference type="AlphaFoldDB" id="A0A8H7DUM0"/>
<proteinExistence type="predicted"/>
<evidence type="ECO:0000313" key="3">
    <source>
        <dbReference type="EMBL" id="KAF7433749.1"/>
    </source>
</evidence>
<reference evidence="3" key="1">
    <citation type="submission" date="2019-07" db="EMBL/GenBank/DDBJ databases">
        <authorList>
            <person name="Palmer J.M."/>
        </authorList>
    </citation>
    <scope>NUCLEOTIDE SEQUENCE</scope>
    <source>
        <strain evidence="3">PC9</strain>
    </source>
</reference>
<dbReference type="EMBL" id="JACETU010000003">
    <property type="protein sequence ID" value="KAF7433749.1"/>
    <property type="molecule type" value="Genomic_DNA"/>
</dbReference>
<keyword evidence="4" id="KW-1185">Reference proteome</keyword>
<evidence type="ECO:0000259" key="2">
    <source>
        <dbReference type="Pfam" id="PF20152"/>
    </source>
</evidence>
<dbReference type="PANTHER" id="PTHR40465:SF1">
    <property type="entry name" value="DUF6534 DOMAIN-CONTAINING PROTEIN"/>
    <property type="match status" value="1"/>
</dbReference>
<dbReference type="Proteomes" id="UP000623687">
    <property type="component" value="Unassembled WGS sequence"/>
</dbReference>
<comment type="caution">
    <text evidence="3">The sequence shown here is derived from an EMBL/GenBank/DDBJ whole genome shotgun (WGS) entry which is preliminary data.</text>
</comment>
<sequence>MAGGAAVDNTLGALLVSSRRLSDLAIRTIRLFGVTTLQLYLYTLQWRSDSKWTRGLAIGIWLMDGIASAFQCHTMYFYLISQFGATEGPTIGVWSLCSMSMMETLIAAPVEFFYAARIWKLGREVRFGRHIAASIVALIIAHASLCFLFSAKLIQNPEMYTWQGKFYDQVVISGLVLSAIADLFISVTMIYIMRSFNTTISSSKALVNSIIRRSIESGTITSIGIIAVMVTFVTMPTNMISFALLFLLPKLYSNSMLAMLNRRQSSSGVTVNCGFDHQHASRDMIGSIHFAASEKVAAISGSESTLYSAEHS</sequence>
<dbReference type="PANTHER" id="PTHR40465">
    <property type="entry name" value="CHROMOSOME 1, WHOLE GENOME SHOTGUN SEQUENCE"/>
    <property type="match status" value="1"/>
</dbReference>
<protein>
    <recommendedName>
        <fullName evidence="2">DUF6534 domain-containing protein</fullName>
    </recommendedName>
</protein>
<accession>A0A8H7DUM0</accession>
<dbReference type="InterPro" id="IPR045339">
    <property type="entry name" value="DUF6534"/>
</dbReference>
<dbReference type="Pfam" id="PF20152">
    <property type="entry name" value="DUF6534"/>
    <property type="match status" value="1"/>
</dbReference>
<evidence type="ECO:0000313" key="4">
    <source>
        <dbReference type="Proteomes" id="UP000623687"/>
    </source>
</evidence>
<feature type="transmembrane region" description="Helical" evidence="1">
    <location>
        <begin position="56"/>
        <end position="79"/>
    </location>
</feature>
<feature type="transmembrane region" description="Helical" evidence="1">
    <location>
        <begin position="91"/>
        <end position="115"/>
    </location>
</feature>
<keyword evidence="1" id="KW-0472">Membrane</keyword>